<evidence type="ECO:0000256" key="1">
    <source>
        <dbReference type="ARBA" id="ARBA00022553"/>
    </source>
</evidence>
<feature type="domain" description="Response regulatory" evidence="3">
    <location>
        <begin position="5"/>
        <end position="119"/>
    </location>
</feature>
<dbReference type="InterPro" id="IPR050595">
    <property type="entry name" value="Bact_response_regulator"/>
</dbReference>
<dbReference type="PROSITE" id="PS50110">
    <property type="entry name" value="RESPONSE_REGULATORY"/>
    <property type="match status" value="1"/>
</dbReference>
<dbReference type="Gene3D" id="3.40.50.2300">
    <property type="match status" value="1"/>
</dbReference>
<gene>
    <name evidence="4" type="ORF">A3F84_25430</name>
</gene>
<proteinExistence type="predicted"/>
<dbReference type="Proteomes" id="UP000178606">
    <property type="component" value="Unassembled WGS sequence"/>
</dbReference>
<evidence type="ECO:0000256" key="2">
    <source>
        <dbReference type="PROSITE-ProRule" id="PRU00169"/>
    </source>
</evidence>
<evidence type="ECO:0000313" key="5">
    <source>
        <dbReference type="Proteomes" id="UP000178606"/>
    </source>
</evidence>
<dbReference type="AlphaFoldDB" id="A0A1F6CUI5"/>
<accession>A0A1F6CUI5</accession>
<dbReference type="GO" id="GO:0000160">
    <property type="term" value="P:phosphorelay signal transduction system"/>
    <property type="evidence" value="ECO:0007669"/>
    <property type="project" value="InterPro"/>
</dbReference>
<dbReference type="CDD" id="cd00156">
    <property type="entry name" value="REC"/>
    <property type="match status" value="1"/>
</dbReference>
<feature type="modified residue" description="4-aspartylphosphate" evidence="2">
    <location>
        <position position="54"/>
    </location>
</feature>
<reference evidence="4 5" key="1">
    <citation type="journal article" date="2016" name="Nat. Commun.">
        <title>Thousands of microbial genomes shed light on interconnected biogeochemical processes in an aquifer system.</title>
        <authorList>
            <person name="Anantharaman K."/>
            <person name="Brown C.T."/>
            <person name="Hug L.A."/>
            <person name="Sharon I."/>
            <person name="Castelle C.J."/>
            <person name="Probst A.J."/>
            <person name="Thomas B.C."/>
            <person name="Singh A."/>
            <person name="Wilkins M.J."/>
            <person name="Karaoz U."/>
            <person name="Brodie E.L."/>
            <person name="Williams K.H."/>
            <person name="Hubbard S.S."/>
            <person name="Banfield J.F."/>
        </authorList>
    </citation>
    <scope>NUCLEOTIDE SEQUENCE [LARGE SCALE GENOMIC DNA]</scope>
    <source>
        <strain evidence="5">RIFCSPLOWO2_12_FULL_64_10</strain>
    </source>
</reference>
<dbReference type="SUPFAM" id="SSF52172">
    <property type="entry name" value="CheY-like"/>
    <property type="match status" value="1"/>
</dbReference>
<sequence>MSQGKILIVDDEADIAEVIGDRLEAWGFQARIVGNARACYAAVEENAPDLILLDIQMPEINGIEALVELRARHPEIPVLMITASTGQRAAQDSVQHGAAGFLLKPFEPEELKEKVFQLLKRERI</sequence>
<dbReference type="Pfam" id="PF00072">
    <property type="entry name" value="Response_reg"/>
    <property type="match status" value="1"/>
</dbReference>
<comment type="caution">
    <text evidence="4">The sequence shown here is derived from an EMBL/GenBank/DDBJ whole genome shotgun (WGS) entry which is preliminary data.</text>
</comment>
<dbReference type="EMBL" id="MFKF01000140">
    <property type="protein sequence ID" value="OGG52532.1"/>
    <property type="molecule type" value="Genomic_DNA"/>
</dbReference>
<dbReference type="InterPro" id="IPR001789">
    <property type="entry name" value="Sig_transdc_resp-reg_receiver"/>
</dbReference>
<evidence type="ECO:0000259" key="3">
    <source>
        <dbReference type="PROSITE" id="PS50110"/>
    </source>
</evidence>
<evidence type="ECO:0000313" key="4">
    <source>
        <dbReference type="EMBL" id="OGG52532.1"/>
    </source>
</evidence>
<keyword evidence="1 2" id="KW-0597">Phosphoprotein</keyword>
<dbReference type="PANTHER" id="PTHR44591:SF3">
    <property type="entry name" value="RESPONSE REGULATORY DOMAIN-CONTAINING PROTEIN"/>
    <property type="match status" value="1"/>
</dbReference>
<dbReference type="PANTHER" id="PTHR44591">
    <property type="entry name" value="STRESS RESPONSE REGULATOR PROTEIN 1"/>
    <property type="match status" value="1"/>
</dbReference>
<protein>
    <recommendedName>
        <fullName evidence="3">Response regulatory domain-containing protein</fullName>
    </recommendedName>
</protein>
<name>A0A1F6CUI5_HANXR</name>
<organism evidence="4 5">
    <name type="scientific">Handelsmanbacteria sp. (strain RIFCSPLOWO2_12_FULL_64_10)</name>
    <dbReference type="NCBI Taxonomy" id="1817868"/>
    <lineage>
        <taxon>Bacteria</taxon>
        <taxon>Candidatus Handelsmaniibacteriota</taxon>
    </lineage>
</organism>
<dbReference type="InterPro" id="IPR011006">
    <property type="entry name" value="CheY-like_superfamily"/>
</dbReference>
<dbReference type="SMART" id="SM00448">
    <property type="entry name" value="REC"/>
    <property type="match status" value="1"/>
</dbReference>